<dbReference type="PROSITE" id="PS50801">
    <property type="entry name" value="STAS"/>
    <property type="match status" value="1"/>
</dbReference>
<evidence type="ECO:0000256" key="1">
    <source>
        <dbReference type="SAM" id="Coils"/>
    </source>
</evidence>
<evidence type="ECO:0000259" key="2">
    <source>
        <dbReference type="PROSITE" id="PS50801"/>
    </source>
</evidence>
<protein>
    <submittedName>
        <fullName evidence="3">RsbR, positive regulator of sigma-B</fullName>
    </submittedName>
</protein>
<dbReference type="InterPro" id="IPR051932">
    <property type="entry name" value="Bact_StressResp_Reg"/>
</dbReference>
<gene>
    <name evidence="3" type="ORF">DB32_005064</name>
</gene>
<dbReference type="Gene3D" id="3.30.750.24">
    <property type="entry name" value="STAS domain"/>
    <property type="match status" value="1"/>
</dbReference>
<dbReference type="PANTHER" id="PTHR33745">
    <property type="entry name" value="RSBT ANTAGONIST PROTEIN RSBS-RELATED"/>
    <property type="match status" value="1"/>
</dbReference>
<dbReference type="InterPro" id="IPR036513">
    <property type="entry name" value="STAS_dom_sf"/>
</dbReference>
<dbReference type="OrthoDB" id="5511081at2"/>
<dbReference type="CDD" id="cd07041">
    <property type="entry name" value="STAS_RsbR_RsbS_like"/>
    <property type="match status" value="1"/>
</dbReference>
<dbReference type="InterPro" id="IPR002645">
    <property type="entry name" value="STAS_dom"/>
</dbReference>
<dbReference type="SUPFAM" id="SSF52091">
    <property type="entry name" value="SpoIIaa-like"/>
    <property type="match status" value="1"/>
</dbReference>
<dbReference type="STRING" id="927083.DB32_005064"/>
<dbReference type="Pfam" id="PF01740">
    <property type="entry name" value="STAS"/>
    <property type="match status" value="1"/>
</dbReference>
<name>A0A0F6W5P0_9BACT</name>
<dbReference type="RefSeq" id="WP_053235118.1">
    <property type="nucleotide sequence ID" value="NZ_CP011125.1"/>
</dbReference>
<dbReference type="KEGG" id="samy:DB32_005064"/>
<reference evidence="3 4" key="1">
    <citation type="submission" date="2015-03" db="EMBL/GenBank/DDBJ databases">
        <title>Genome assembly of Sandaracinus amylolyticus DSM 53668.</title>
        <authorList>
            <person name="Sharma G."/>
            <person name="Subramanian S."/>
        </authorList>
    </citation>
    <scope>NUCLEOTIDE SEQUENCE [LARGE SCALE GENOMIC DNA]</scope>
    <source>
        <strain evidence="3 4">DSM 53668</strain>
    </source>
</reference>
<keyword evidence="4" id="KW-1185">Reference proteome</keyword>
<feature type="coiled-coil region" evidence="1">
    <location>
        <begin position="144"/>
        <end position="175"/>
    </location>
</feature>
<keyword evidence="1" id="KW-0175">Coiled coil</keyword>
<dbReference type="AlphaFoldDB" id="A0A0F6W5P0"/>
<dbReference type="Proteomes" id="UP000034883">
    <property type="component" value="Chromosome"/>
</dbReference>
<dbReference type="Gene3D" id="3.30.450.20">
    <property type="entry name" value="PAS domain"/>
    <property type="match status" value="1"/>
</dbReference>
<sequence length="311" mass="33731">MESTATTTDIHAELQALRAELAQKRTLVELLLDNNPDGIAILGADGTMNTNEVGSRVLGAVPANTAPGDWSEGFGYFAADRVTRKSFDELPAVRAARGETIVDELLYCVGATAPDGVMLSCSARPLPGGGSITVFRDVTERVKLESELATRNDALAKREEENRELIERLRVALDELSTPVLEVAEDVLVLPVIGLVDTQRSAAMSERLLAEVVRTRSKHVIVDLTGVELIDTGTADRFAKLARAVELLGASCVLSGLQPAVAQTLVELGVEFSGLDTQRNLRHALEHTMRARRALKTRDRERERGTAREGR</sequence>
<accession>A0A0F6W5P0</accession>
<evidence type="ECO:0000313" key="3">
    <source>
        <dbReference type="EMBL" id="AKF07915.1"/>
    </source>
</evidence>
<dbReference type="EMBL" id="CP011125">
    <property type="protein sequence ID" value="AKF07915.1"/>
    <property type="molecule type" value="Genomic_DNA"/>
</dbReference>
<proteinExistence type="predicted"/>
<feature type="domain" description="STAS" evidence="2">
    <location>
        <begin position="177"/>
        <end position="288"/>
    </location>
</feature>
<organism evidence="3 4">
    <name type="scientific">Sandaracinus amylolyticus</name>
    <dbReference type="NCBI Taxonomy" id="927083"/>
    <lineage>
        <taxon>Bacteria</taxon>
        <taxon>Pseudomonadati</taxon>
        <taxon>Myxococcota</taxon>
        <taxon>Polyangia</taxon>
        <taxon>Polyangiales</taxon>
        <taxon>Sandaracinaceae</taxon>
        <taxon>Sandaracinus</taxon>
    </lineage>
</organism>
<evidence type="ECO:0000313" key="4">
    <source>
        <dbReference type="Proteomes" id="UP000034883"/>
    </source>
</evidence>